<accession>A0A7X5UDN8</accession>
<feature type="domain" description="Phage tail collar" evidence="1">
    <location>
        <begin position="8"/>
        <end position="64"/>
    </location>
</feature>
<gene>
    <name evidence="2" type="ORF">HBF25_18565</name>
</gene>
<comment type="caution">
    <text evidence="2">The sequence shown here is derived from an EMBL/GenBank/DDBJ whole genome shotgun (WGS) entry which is preliminary data.</text>
</comment>
<dbReference type="EMBL" id="JAARLZ010000012">
    <property type="protein sequence ID" value="NII08394.1"/>
    <property type="molecule type" value="Genomic_DNA"/>
</dbReference>
<dbReference type="InterPro" id="IPR037053">
    <property type="entry name" value="Phage_tail_collar_dom_sf"/>
</dbReference>
<dbReference type="InterPro" id="IPR011083">
    <property type="entry name" value="Phage_tail_collar_dom"/>
</dbReference>
<evidence type="ECO:0000259" key="1">
    <source>
        <dbReference type="Pfam" id="PF07484"/>
    </source>
</evidence>
<dbReference type="Gene3D" id="3.90.1340.10">
    <property type="entry name" value="Phage tail collar domain"/>
    <property type="match status" value="1"/>
</dbReference>
<dbReference type="Pfam" id="PF07484">
    <property type="entry name" value="Collar"/>
    <property type="match status" value="1"/>
</dbReference>
<reference evidence="2 3" key="1">
    <citation type="submission" date="2020-03" db="EMBL/GenBank/DDBJ databases">
        <authorList>
            <person name="Lai Q."/>
        </authorList>
    </citation>
    <scope>NUCLEOTIDE SEQUENCE [LARGE SCALE GENOMIC DNA]</scope>
    <source>
        <strain evidence="2 3">CCUG 25036</strain>
    </source>
</reference>
<organism evidence="2 3">
    <name type="scientific">Luteibacter anthropi</name>
    <dbReference type="NCBI Taxonomy" id="564369"/>
    <lineage>
        <taxon>Bacteria</taxon>
        <taxon>Pseudomonadati</taxon>
        <taxon>Pseudomonadota</taxon>
        <taxon>Gammaproteobacteria</taxon>
        <taxon>Lysobacterales</taxon>
        <taxon>Rhodanobacteraceae</taxon>
        <taxon>Luteibacter</taxon>
    </lineage>
</organism>
<evidence type="ECO:0000313" key="2">
    <source>
        <dbReference type="EMBL" id="NII08394.1"/>
    </source>
</evidence>
<protein>
    <submittedName>
        <fullName evidence="2">Phage tail protein</fullName>
    </submittedName>
</protein>
<dbReference type="SUPFAM" id="SSF88874">
    <property type="entry name" value="Receptor-binding domain of short tail fibre protein gp12"/>
    <property type="match status" value="1"/>
</dbReference>
<dbReference type="AlphaFoldDB" id="A0A7X5UDN8"/>
<name>A0A7X5UDN8_9GAMM</name>
<proteinExistence type="predicted"/>
<keyword evidence="3" id="KW-1185">Reference proteome</keyword>
<evidence type="ECO:0000313" key="3">
    <source>
        <dbReference type="Proteomes" id="UP000490980"/>
    </source>
</evidence>
<sequence length="181" mass="18363">MSTNFYLGQITMAGYNFAPRGFALCNGQLLPISQNQALFSLLGLAYGGNGTTNFALPNMQGRVPVGQGPSSSSGQNYPIGSIAGAENVTLTASQLAAHMHSVNASTTTARATTPSGGIFASVKPVGSSAAEAIYGPMSNPAVALAPTTVTPAGGNGPHPNMQPYSVINFTIALQGIFPSRS</sequence>
<dbReference type="Proteomes" id="UP000490980">
    <property type="component" value="Unassembled WGS sequence"/>
</dbReference>
<dbReference type="RefSeq" id="WP_166951160.1">
    <property type="nucleotide sequence ID" value="NZ_JAARLZ010000012.1"/>
</dbReference>